<evidence type="ECO:0000313" key="8">
    <source>
        <dbReference type="EMBL" id="MFM1524096.1"/>
    </source>
</evidence>
<dbReference type="SFLD" id="SFLDG01067">
    <property type="entry name" value="SPASM/twitch_domain_containing"/>
    <property type="match status" value="1"/>
</dbReference>
<dbReference type="SUPFAM" id="SSF102114">
    <property type="entry name" value="Radical SAM enzymes"/>
    <property type="match status" value="1"/>
</dbReference>
<comment type="cofactor">
    <cofactor evidence="1">
        <name>[4Fe-4S] cluster</name>
        <dbReference type="ChEBI" id="CHEBI:49883"/>
    </cofactor>
</comment>
<dbReference type="EMBL" id="JBFNFH010000001">
    <property type="protein sequence ID" value="MFM1524096.1"/>
    <property type="molecule type" value="Genomic_DNA"/>
</dbReference>
<evidence type="ECO:0000256" key="1">
    <source>
        <dbReference type="ARBA" id="ARBA00001966"/>
    </source>
</evidence>
<organism evidence="8 9">
    <name type="scientific">Helcococcus bovis</name>
    <dbReference type="NCBI Taxonomy" id="3153252"/>
    <lineage>
        <taxon>Bacteria</taxon>
        <taxon>Bacillati</taxon>
        <taxon>Bacillota</taxon>
        <taxon>Tissierellia</taxon>
        <taxon>Tissierellales</taxon>
        <taxon>Peptoniphilaceae</taxon>
        <taxon>Helcococcus</taxon>
    </lineage>
</organism>
<gene>
    <name evidence="8" type="ORF">ABGF40_00230</name>
</gene>
<evidence type="ECO:0000313" key="9">
    <source>
        <dbReference type="Proteomes" id="UP001629536"/>
    </source>
</evidence>
<comment type="similarity">
    <text evidence="6">Belongs to the radical SAM superfamily. Anaerobic sulfatase-maturating enzyme family.</text>
</comment>
<evidence type="ECO:0000256" key="5">
    <source>
        <dbReference type="ARBA" id="ARBA00023014"/>
    </source>
</evidence>
<dbReference type="RefSeq" id="WP_408126049.1">
    <property type="nucleotide sequence ID" value="NZ_JBFNFH010000001.1"/>
</dbReference>
<dbReference type="InterPro" id="IPR023885">
    <property type="entry name" value="4Fe4S-binding_SPASM_dom"/>
</dbReference>
<evidence type="ECO:0000256" key="2">
    <source>
        <dbReference type="ARBA" id="ARBA00022691"/>
    </source>
</evidence>
<keyword evidence="4" id="KW-0408">Iron</keyword>
<protein>
    <submittedName>
        <fullName evidence="8">SPASM domain-containing protein</fullName>
    </submittedName>
</protein>
<keyword evidence="3" id="KW-0479">Metal-binding</keyword>
<evidence type="ECO:0000256" key="3">
    <source>
        <dbReference type="ARBA" id="ARBA00022723"/>
    </source>
</evidence>
<dbReference type="PANTHER" id="PTHR43273:SF3">
    <property type="entry name" value="ANAEROBIC SULFATASE-MATURATING ENZYME HOMOLOG ASLB-RELATED"/>
    <property type="match status" value="1"/>
</dbReference>
<dbReference type="InterPro" id="IPR013785">
    <property type="entry name" value="Aldolase_TIM"/>
</dbReference>
<comment type="caution">
    <text evidence="8">The sequence shown here is derived from an EMBL/GenBank/DDBJ whole genome shotgun (WGS) entry which is preliminary data.</text>
</comment>
<reference evidence="8 9" key="1">
    <citation type="journal article" date="2024" name="Front. Microbiol.">
        <title>Pangenomic and biochemical analyses of Helcococcus ovis reveal widespread tetracycline resistance and a novel bacterial species, Helcococcus bovis.</title>
        <authorList>
            <person name="Cunha F."/>
            <person name="Zhai Y."/>
            <person name="Casaro S."/>
            <person name="Jones K.L."/>
            <person name="Hernandez M."/>
            <person name="Bisinotto R.S."/>
            <person name="Kariyawasam S."/>
            <person name="Brown M.B."/>
            <person name="Phillips A."/>
            <person name="Jeong K.C."/>
            <person name="Galvao K.N."/>
        </authorList>
    </citation>
    <scope>NUCLEOTIDE SEQUENCE [LARGE SCALE GENOMIC DNA]</scope>
    <source>
        <strain evidence="8 9">KG197</strain>
    </source>
</reference>
<dbReference type="Gene3D" id="3.20.20.70">
    <property type="entry name" value="Aldolase class I"/>
    <property type="match status" value="1"/>
</dbReference>
<keyword evidence="5" id="KW-0411">Iron-sulfur</keyword>
<proteinExistence type="inferred from homology"/>
<dbReference type="PROSITE" id="PS51918">
    <property type="entry name" value="RADICAL_SAM"/>
    <property type="match status" value="1"/>
</dbReference>
<name>A0ABW9F549_9FIRM</name>
<dbReference type="InterPro" id="IPR007197">
    <property type="entry name" value="rSAM"/>
</dbReference>
<dbReference type="SFLD" id="SFLDS00029">
    <property type="entry name" value="Radical_SAM"/>
    <property type="match status" value="1"/>
</dbReference>
<dbReference type="InterPro" id="IPR023867">
    <property type="entry name" value="Sulphatase_maturase_rSAM"/>
</dbReference>
<evidence type="ECO:0000256" key="4">
    <source>
        <dbReference type="ARBA" id="ARBA00023004"/>
    </source>
</evidence>
<sequence length="375" mass="43439">MKNISILIKPASSLCNLRCKYCFYANVSDLREVKCYGIMSIETSKKLIDNVFSELYDEDTINIGFQGGEPTMAGISFFKDFIEYVKTKNQNVQVNYFIQTNGTYINPEWCEFLRKNNFLVGLSLDGYDENHNLNRLNDKKMFTFNRVMSTKRMFDKFGVEYNVLTVLTERLSNHAKEVFDFLIKENIKYLQLIPCLDDLNVKKKGEHALTPKGFYKFYKELLPLWKNEFENGNYISIKLFDDIFNLFVNGQVNACGLAGSCSIQFVIESDGSVYPCDFYALDKYLLGNITKNKLSEMYSSSVAYEFINSRPISLLNEKCKSCKYFNMCRGGCKRMANSMYVDEKGFCGYESVLDIFVPNVENILRIFDSKYSKML</sequence>
<dbReference type="PANTHER" id="PTHR43273">
    <property type="entry name" value="ANAEROBIC SULFATASE-MATURATING ENZYME HOMOLOG ASLB-RELATED"/>
    <property type="match status" value="1"/>
</dbReference>
<keyword evidence="2" id="KW-0949">S-adenosyl-L-methionine</keyword>
<dbReference type="CDD" id="cd01335">
    <property type="entry name" value="Radical_SAM"/>
    <property type="match status" value="1"/>
</dbReference>
<evidence type="ECO:0000259" key="7">
    <source>
        <dbReference type="PROSITE" id="PS51918"/>
    </source>
</evidence>
<dbReference type="Pfam" id="PF04055">
    <property type="entry name" value="Radical_SAM"/>
    <property type="match status" value="1"/>
</dbReference>
<dbReference type="SFLD" id="SFLDF00289">
    <property type="entry name" value="anaerobic_Cys-type_sulfatase-m"/>
    <property type="match status" value="1"/>
</dbReference>
<dbReference type="NCBIfam" id="TIGR04085">
    <property type="entry name" value="rSAM_more_4Fe4S"/>
    <property type="match status" value="1"/>
</dbReference>
<dbReference type="InterPro" id="IPR058240">
    <property type="entry name" value="rSAM_sf"/>
</dbReference>
<dbReference type="SFLD" id="SFLDG01386">
    <property type="entry name" value="main_SPASM_domain-containing"/>
    <property type="match status" value="1"/>
</dbReference>
<feature type="domain" description="Radical SAM core" evidence="7">
    <location>
        <begin position="1"/>
        <end position="233"/>
    </location>
</feature>
<keyword evidence="9" id="KW-1185">Reference proteome</keyword>
<evidence type="ECO:0000256" key="6">
    <source>
        <dbReference type="ARBA" id="ARBA00023601"/>
    </source>
</evidence>
<dbReference type="InterPro" id="IPR034485">
    <property type="entry name" value="Anaerobic_Cys-type_sulfatase-m"/>
</dbReference>
<dbReference type="Pfam" id="PF13186">
    <property type="entry name" value="SPASM"/>
    <property type="match status" value="1"/>
</dbReference>
<dbReference type="SFLD" id="SFLDG01072">
    <property type="entry name" value="dehydrogenase_like"/>
    <property type="match status" value="1"/>
</dbReference>
<dbReference type="SFLD" id="SFLDG01384">
    <property type="entry name" value="thioether_bond_formation_requi"/>
    <property type="match status" value="1"/>
</dbReference>
<dbReference type="Proteomes" id="UP001629536">
    <property type="component" value="Unassembled WGS sequence"/>
</dbReference>
<accession>A0ABW9F549</accession>